<dbReference type="InterPro" id="IPR001034">
    <property type="entry name" value="DeoR_HTH"/>
</dbReference>
<reference evidence="5 6" key="1">
    <citation type="submission" date="2008-04" db="EMBL/GenBank/DDBJ databases">
        <title>Genome diversity and DNA divergence of Rhizobium etli.</title>
        <authorList>
            <person name="Gonzalez V."/>
            <person name="Acosta J.L."/>
            <person name="Santamaria R.I."/>
            <person name="Bustos P."/>
            <person name="Hernandez-Gonzalez I.L."/>
            <person name="Fernandez J.L."/>
            <person name="Diaz R."/>
            <person name="Flores M."/>
            <person name="Mora J."/>
            <person name="Palacios R."/>
            <person name="Davila G."/>
        </authorList>
    </citation>
    <scope>NUCLEOTIDE SEQUENCE [LARGE SCALE GENOMIC DNA]</scope>
    <source>
        <strain evidence="6">CIAT 652</strain>
        <plasmid evidence="6">Plasmid pC</plasmid>
    </source>
</reference>
<sequence length="271" mass="29362">MKNRHEVVPTSSPEERQAILLERINKEGRVLATAIARELCVSEDSIRRDLKELVDARLVQRFHGGAMRLSAPVLDFRRREALDAPDKSAIGRAAAASIPNDVTIFVDSSTTVLHFLRNLPPSLQVRILTTSIDIAAAALDHPIADVTFVGGKLNRLTRSATGALAVEAVRGIRADICVLGTCGIDENLTLRADDIDDAFLKAAMVKAAERTLLLAPHDKLGRKATYEVAPISTISTLYTTATREPLIARIKEAGVEVVEVSSKPDDSTRGK</sequence>
<keyword evidence="2" id="KW-0805">Transcription regulation</keyword>
<dbReference type="PANTHER" id="PTHR30363:SF4">
    <property type="entry name" value="GLYCEROL-3-PHOSPHATE REGULON REPRESSOR"/>
    <property type="match status" value="1"/>
</dbReference>
<dbReference type="HOGENOM" id="CLU_060699_2_1_5"/>
<evidence type="ECO:0000313" key="5">
    <source>
        <dbReference type="EMBL" id="ACE94860.1"/>
    </source>
</evidence>
<dbReference type="InterPro" id="IPR037171">
    <property type="entry name" value="NagB/RpiA_transferase-like"/>
</dbReference>
<dbReference type="KEGG" id="rec:RHECIAT_PC0000787"/>
<keyword evidence="5" id="KW-0614">Plasmid</keyword>
<evidence type="ECO:0000313" key="6">
    <source>
        <dbReference type="Proteomes" id="UP000008817"/>
    </source>
</evidence>
<dbReference type="Pfam" id="PF08220">
    <property type="entry name" value="HTH_DeoR"/>
    <property type="match status" value="1"/>
</dbReference>
<dbReference type="AlphaFoldDB" id="B3Q456"/>
<dbReference type="SMART" id="SM01134">
    <property type="entry name" value="DeoRC"/>
    <property type="match status" value="1"/>
</dbReference>
<dbReference type="SMART" id="SM00420">
    <property type="entry name" value="HTH_DEOR"/>
    <property type="match status" value="1"/>
</dbReference>
<dbReference type="SUPFAM" id="SSF46785">
    <property type="entry name" value="Winged helix' DNA-binding domain"/>
    <property type="match status" value="1"/>
</dbReference>
<dbReference type="InterPro" id="IPR036390">
    <property type="entry name" value="WH_DNA-bd_sf"/>
</dbReference>
<dbReference type="PRINTS" id="PR00037">
    <property type="entry name" value="HTHLACR"/>
</dbReference>
<evidence type="ECO:0000256" key="2">
    <source>
        <dbReference type="ARBA" id="ARBA00023015"/>
    </source>
</evidence>
<dbReference type="SUPFAM" id="SSF100950">
    <property type="entry name" value="NagB/RpiA/CoA transferase-like"/>
    <property type="match status" value="1"/>
</dbReference>
<protein>
    <submittedName>
        <fullName evidence="5">Putative transcriptional regulator protein, DeoR family</fullName>
    </submittedName>
</protein>
<dbReference type="GO" id="GO:0003700">
    <property type="term" value="F:DNA-binding transcription factor activity"/>
    <property type="evidence" value="ECO:0007669"/>
    <property type="project" value="InterPro"/>
</dbReference>
<dbReference type="Gene3D" id="3.40.50.1360">
    <property type="match status" value="1"/>
</dbReference>
<dbReference type="PANTHER" id="PTHR30363">
    <property type="entry name" value="HTH-TYPE TRANSCRIPTIONAL REGULATOR SRLR-RELATED"/>
    <property type="match status" value="1"/>
</dbReference>
<dbReference type="InterPro" id="IPR050313">
    <property type="entry name" value="Carb_Metab_HTH_regulators"/>
</dbReference>
<evidence type="ECO:0000256" key="1">
    <source>
        <dbReference type="ARBA" id="ARBA00022491"/>
    </source>
</evidence>
<dbReference type="EMBL" id="CP001077">
    <property type="protein sequence ID" value="ACE94860.1"/>
    <property type="molecule type" value="Genomic_DNA"/>
</dbReference>
<keyword evidence="1" id="KW-0678">Repressor</keyword>
<dbReference type="PROSITE" id="PS51000">
    <property type="entry name" value="HTH_DEOR_2"/>
    <property type="match status" value="1"/>
</dbReference>
<evidence type="ECO:0000259" key="4">
    <source>
        <dbReference type="PROSITE" id="PS51000"/>
    </source>
</evidence>
<dbReference type="Proteomes" id="UP000008817">
    <property type="component" value="Plasmid pC"/>
</dbReference>
<geneLocation type="plasmid" evidence="5 6">
    <name>pC</name>
</geneLocation>
<name>B3Q456_RHIE6</name>
<proteinExistence type="predicted"/>
<dbReference type="InterPro" id="IPR014036">
    <property type="entry name" value="DeoR-like_C"/>
</dbReference>
<accession>B3Q456</accession>
<dbReference type="Pfam" id="PF00455">
    <property type="entry name" value="DeoRC"/>
    <property type="match status" value="1"/>
</dbReference>
<keyword evidence="3" id="KW-0804">Transcription</keyword>
<gene>
    <name evidence="5" type="ordered locus">RHECIAT_PC0000787</name>
</gene>
<dbReference type="eggNOG" id="COG1349">
    <property type="taxonomic scope" value="Bacteria"/>
</dbReference>
<feature type="domain" description="HTH deoR-type" evidence="4">
    <location>
        <begin position="13"/>
        <end position="68"/>
    </location>
</feature>
<evidence type="ECO:0000256" key="3">
    <source>
        <dbReference type="ARBA" id="ARBA00023163"/>
    </source>
</evidence>
<organism evidence="5 6">
    <name type="scientific">Rhizobium etli (strain CIAT 652)</name>
    <dbReference type="NCBI Taxonomy" id="491916"/>
    <lineage>
        <taxon>Bacteria</taxon>
        <taxon>Pseudomonadati</taxon>
        <taxon>Pseudomonadota</taxon>
        <taxon>Alphaproteobacteria</taxon>
        <taxon>Hyphomicrobiales</taxon>
        <taxon>Rhizobiaceae</taxon>
        <taxon>Rhizobium/Agrobacterium group</taxon>
        <taxon>Rhizobium</taxon>
    </lineage>
</organism>